<feature type="transmembrane region" description="Helical" evidence="1">
    <location>
        <begin position="117"/>
        <end position="142"/>
    </location>
</feature>
<sequence length="254" mass="27547">MSTIMALSLVLLAVMVLVGGRKGALAFLSLWLNFGCLFLAIVLISVHFSPLLVTLILGILMLALTIFVGQDDLMTTQTAFFAAVLVLLILLALIVPVEHWAAVQGFGMEDSDELEGLSLLVGINFVKVSIATAVLSTLGAIAEAAMAIAAGLSELIQQHPTIETRALFTAGMHVGQQIIGTTFNTLFFGFFGGFLGLFIWFADLQYTWGELLNNKVLDAELILVLFSLISVILTVPMTTWVMAQRLQIMRKKQD</sequence>
<keyword evidence="1" id="KW-0472">Membrane</keyword>
<dbReference type="InterPro" id="IPR014564">
    <property type="entry name" value="UCP031503_TM"/>
</dbReference>
<accession>A0A0R1FCD9</accession>
<comment type="caution">
    <text evidence="2">The sequence shown here is derived from an EMBL/GenBank/DDBJ whole genome shotgun (WGS) entry which is preliminary data.</text>
</comment>
<proteinExistence type="predicted"/>
<feature type="transmembrane region" description="Helical" evidence="1">
    <location>
        <begin position="79"/>
        <end position="97"/>
    </location>
</feature>
<evidence type="ECO:0000256" key="1">
    <source>
        <dbReference type="SAM" id="Phobius"/>
    </source>
</evidence>
<feature type="transmembrane region" description="Helical" evidence="1">
    <location>
        <begin position="178"/>
        <end position="201"/>
    </location>
</feature>
<dbReference type="InterPro" id="IPR012507">
    <property type="entry name" value="YibE_F"/>
</dbReference>
<dbReference type="eggNOG" id="COG5438">
    <property type="taxonomic scope" value="Bacteria"/>
</dbReference>
<feature type="transmembrane region" description="Helical" evidence="1">
    <location>
        <begin position="221"/>
        <end position="243"/>
    </location>
</feature>
<keyword evidence="1" id="KW-0812">Transmembrane</keyword>
<keyword evidence="1" id="KW-1133">Transmembrane helix</keyword>
<gene>
    <name evidence="2" type="ORF">FD22_GL000089</name>
</gene>
<dbReference type="PANTHER" id="PTHR41771">
    <property type="entry name" value="MEMBRANE PROTEIN-RELATED"/>
    <property type="match status" value="1"/>
</dbReference>
<feature type="transmembrane region" description="Helical" evidence="1">
    <location>
        <begin position="36"/>
        <end position="67"/>
    </location>
</feature>
<dbReference type="EMBL" id="AZCN01000001">
    <property type="protein sequence ID" value="KRK19344.1"/>
    <property type="molecule type" value="Genomic_DNA"/>
</dbReference>
<dbReference type="PATRIC" id="fig|913848.6.peg.87"/>
<evidence type="ECO:0000313" key="3">
    <source>
        <dbReference type="Proteomes" id="UP000051181"/>
    </source>
</evidence>
<dbReference type="Pfam" id="PF07907">
    <property type="entry name" value="YibE_F"/>
    <property type="match status" value="1"/>
</dbReference>
<protein>
    <submittedName>
        <fullName evidence="2">Multitransmembrane protein</fullName>
    </submittedName>
</protein>
<reference evidence="2 3" key="1">
    <citation type="journal article" date="2015" name="Genome Announc.">
        <title>Expanding the biotechnology potential of lactobacilli through comparative genomics of 213 strains and associated genera.</title>
        <authorList>
            <person name="Sun Z."/>
            <person name="Harris H.M."/>
            <person name="McCann A."/>
            <person name="Guo C."/>
            <person name="Argimon S."/>
            <person name="Zhang W."/>
            <person name="Yang X."/>
            <person name="Jeffery I.B."/>
            <person name="Cooney J.C."/>
            <person name="Kagawa T.F."/>
            <person name="Liu W."/>
            <person name="Song Y."/>
            <person name="Salvetti E."/>
            <person name="Wrobel A."/>
            <person name="Rasinkangas P."/>
            <person name="Parkhill J."/>
            <person name="Rea M.C."/>
            <person name="O'Sullivan O."/>
            <person name="Ritari J."/>
            <person name="Douillard F.P."/>
            <person name="Paul Ross R."/>
            <person name="Yang R."/>
            <person name="Briner A.E."/>
            <person name="Felis G.E."/>
            <person name="de Vos W.M."/>
            <person name="Barrangou R."/>
            <person name="Klaenhammer T.R."/>
            <person name="Caufield P.W."/>
            <person name="Cui Y."/>
            <person name="Zhang H."/>
            <person name="O'Toole P.W."/>
        </authorList>
    </citation>
    <scope>NUCLEOTIDE SEQUENCE [LARGE SCALE GENOMIC DNA]</scope>
    <source>
        <strain evidence="2 3">DSM 20001</strain>
    </source>
</reference>
<dbReference type="GeneID" id="65918403"/>
<dbReference type="AlphaFoldDB" id="A0A0R1FCD9"/>
<dbReference type="PIRSF" id="PIRSF031503">
    <property type="entry name" value="UCP031503_mp"/>
    <property type="match status" value="1"/>
</dbReference>
<dbReference type="Proteomes" id="UP000051181">
    <property type="component" value="Unassembled WGS sequence"/>
</dbReference>
<name>A0A0R1FCD9_9LACO</name>
<organism evidence="2 3">
    <name type="scientific">Loigolactobacillus coryniformis subsp. coryniformis KCTC 3167 = DSM 20001</name>
    <dbReference type="NCBI Taxonomy" id="913848"/>
    <lineage>
        <taxon>Bacteria</taxon>
        <taxon>Bacillati</taxon>
        <taxon>Bacillota</taxon>
        <taxon>Bacilli</taxon>
        <taxon>Lactobacillales</taxon>
        <taxon>Lactobacillaceae</taxon>
        <taxon>Loigolactobacillus</taxon>
    </lineage>
</organism>
<dbReference type="RefSeq" id="WP_003677345.1">
    <property type="nucleotide sequence ID" value="NZ_AZCN01000001.1"/>
</dbReference>
<evidence type="ECO:0000313" key="2">
    <source>
        <dbReference type="EMBL" id="KRK19344.1"/>
    </source>
</evidence>
<dbReference type="PANTHER" id="PTHR41771:SF1">
    <property type="entry name" value="MEMBRANE PROTEIN"/>
    <property type="match status" value="1"/>
</dbReference>